<dbReference type="PIRSF" id="PIRSF005856">
    <property type="entry name" value="Rad51"/>
    <property type="match status" value="1"/>
</dbReference>
<evidence type="ECO:0000256" key="1">
    <source>
        <dbReference type="ARBA" id="ARBA00022741"/>
    </source>
</evidence>
<dbReference type="EMBL" id="LBWB01000003">
    <property type="protein sequence ID" value="KKR01632.1"/>
    <property type="molecule type" value="Genomic_DNA"/>
</dbReference>
<name>A0A0G0QIX6_9BACT</name>
<accession>A0A0G0QIX6</accession>
<dbReference type="Pfam" id="PF08423">
    <property type="entry name" value="Rad51"/>
    <property type="match status" value="1"/>
</dbReference>
<proteinExistence type="predicted"/>
<dbReference type="STRING" id="1618574.UT24_C0003G0039"/>
<dbReference type="InterPro" id="IPR013632">
    <property type="entry name" value="Rad51_C"/>
</dbReference>
<dbReference type="SUPFAM" id="SSF47794">
    <property type="entry name" value="Rad51 N-terminal domain-like"/>
    <property type="match status" value="1"/>
</dbReference>
<dbReference type="PROSITE" id="PS50162">
    <property type="entry name" value="RECA_2"/>
    <property type="match status" value="1"/>
</dbReference>
<evidence type="ECO:0000256" key="4">
    <source>
        <dbReference type="SAM" id="MobiDB-lite"/>
    </source>
</evidence>
<dbReference type="PANTHER" id="PTHR22942:SF30">
    <property type="entry name" value="MEIOTIC RECOMBINATION PROTEIN DMC1_LIM15 HOMOLOG"/>
    <property type="match status" value="1"/>
</dbReference>
<dbReference type="GO" id="GO:0003677">
    <property type="term" value="F:DNA binding"/>
    <property type="evidence" value="ECO:0007669"/>
    <property type="project" value="UniProtKB-KW"/>
</dbReference>
<dbReference type="GO" id="GO:0005524">
    <property type="term" value="F:ATP binding"/>
    <property type="evidence" value="ECO:0007669"/>
    <property type="project" value="UniProtKB-KW"/>
</dbReference>
<dbReference type="SUPFAM" id="SSF52540">
    <property type="entry name" value="P-loop containing nucleoside triphosphate hydrolases"/>
    <property type="match status" value="1"/>
</dbReference>
<dbReference type="PANTHER" id="PTHR22942">
    <property type="entry name" value="RECA/RAD51/RADA DNA STRAND-PAIRING FAMILY MEMBER"/>
    <property type="match status" value="1"/>
</dbReference>
<keyword evidence="2" id="KW-0067">ATP-binding</keyword>
<evidence type="ECO:0000256" key="2">
    <source>
        <dbReference type="ARBA" id="ARBA00022840"/>
    </source>
</evidence>
<evidence type="ECO:0000313" key="7">
    <source>
        <dbReference type="Proteomes" id="UP000033881"/>
    </source>
</evidence>
<organism evidence="6 7">
    <name type="scientific">Candidatus Woesebacteria bacterium GW2011_GWB1_39_12</name>
    <dbReference type="NCBI Taxonomy" id="1618574"/>
    <lineage>
        <taxon>Bacteria</taxon>
        <taxon>Candidatus Woeseibacteriota</taxon>
    </lineage>
</organism>
<dbReference type="Pfam" id="PF14520">
    <property type="entry name" value="HHH_5"/>
    <property type="match status" value="1"/>
</dbReference>
<reference evidence="6 7" key="1">
    <citation type="journal article" date="2015" name="Nature">
        <title>rRNA introns, odd ribosomes, and small enigmatic genomes across a large radiation of phyla.</title>
        <authorList>
            <person name="Brown C.T."/>
            <person name="Hug L.A."/>
            <person name="Thomas B.C."/>
            <person name="Sharon I."/>
            <person name="Castelle C.J."/>
            <person name="Singh A."/>
            <person name="Wilkins M.J."/>
            <person name="Williams K.H."/>
            <person name="Banfield J.F."/>
        </authorList>
    </citation>
    <scope>NUCLEOTIDE SEQUENCE [LARGE SCALE GENOMIC DNA]</scope>
</reference>
<evidence type="ECO:0000256" key="3">
    <source>
        <dbReference type="ARBA" id="ARBA00023125"/>
    </source>
</evidence>
<dbReference type="GO" id="GO:0140664">
    <property type="term" value="F:ATP-dependent DNA damage sensor activity"/>
    <property type="evidence" value="ECO:0007669"/>
    <property type="project" value="InterPro"/>
</dbReference>
<dbReference type="Proteomes" id="UP000033881">
    <property type="component" value="Unassembled WGS sequence"/>
</dbReference>
<gene>
    <name evidence="6" type="ORF">UT24_C0003G0039</name>
</gene>
<feature type="region of interest" description="Disordered" evidence="4">
    <location>
        <begin position="1"/>
        <end position="20"/>
    </location>
</feature>
<feature type="domain" description="RecA family profile 1" evidence="5">
    <location>
        <begin position="99"/>
        <end position="265"/>
    </location>
</feature>
<comment type="caution">
    <text evidence="6">The sequence shown here is derived from an EMBL/GenBank/DDBJ whole genome shotgun (WGS) entry which is preliminary data.</text>
</comment>
<dbReference type="InterPro" id="IPR020588">
    <property type="entry name" value="RecA_ATP-bd"/>
</dbReference>
<dbReference type="GO" id="GO:0006281">
    <property type="term" value="P:DNA repair"/>
    <property type="evidence" value="ECO:0007669"/>
    <property type="project" value="InterPro"/>
</dbReference>
<dbReference type="AlphaFoldDB" id="A0A0G0QIX6"/>
<keyword evidence="3" id="KW-0238">DNA-binding</keyword>
<keyword evidence="1" id="KW-0547">Nucleotide-binding</keyword>
<sequence length="339" mass="37545">MPRTKKVPEEKEAEPTETEVAKVENVEDLEGVGAVTAQKLEDAGYNTIEMLACAIVEQLKALDIEDKQARKIISAARAQVHRFGLEFKTADQVLKEHEARWKLSTHVKSLDEVLGGGFESTTVNTIHGAYGCGKSQTSHWATACMLADDKGAQVLFVDTENSFRPERVLNFLNILGGSKEDLARVIHSEAINSSFQRLIIEHAGKKIKENNVKLLIVDSATSHFRSEYPGRDQLSPRQQTLNAHLQVISKLTRMFGLVTILTNQEIAVPVVGYGGGATSKPVAGNIFGHRGFMNLQIWRPDNPMSEVRIITVEKHPSLPPRRVEVSLTEQGFSEAKEKK</sequence>
<dbReference type="InterPro" id="IPR027417">
    <property type="entry name" value="P-loop_NTPase"/>
</dbReference>
<evidence type="ECO:0000313" key="6">
    <source>
        <dbReference type="EMBL" id="KKR01632.1"/>
    </source>
</evidence>
<protein>
    <submittedName>
        <fullName evidence="6">Repair and recombination protein RadA protein</fullName>
    </submittedName>
</protein>
<dbReference type="Gene3D" id="1.10.150.20">
    <property type="entry name" value="5' to 3' exonuclease, C-terminal subdomain"/>
    <property type="match status" value="1"/>
</dbReference>
<dbReference type="InterPro" id="IPR016467">
    <property type="entry name" value="DNA_recomb/repair_RecA-like"/>
</dbReference>
<dbReference type="Gene3D" id="3.40.50.300">
    <property type="entry name" value="P-loop containing nucleotide triphosphate hydrolases"/>
    <property type="match status" value="1"/>
</dbReference>
<evidence type="ECO:0000259" key="5">
    <source>
        <dbReference type="PROSITE" id="PS50162"/>
    </source>
</evidence>
<dbReference type="NCBIfam" id="NF003301">
    <property type="entry name" value="PRK04301.1"/>
    <property type="match status" value="1"/>
</dbReference>
<dbReference type="InterPro" id="IPR010995">
    <property type="entry name" value="DNA_repair_Rad51/TF_NusA_a-hlx"/>
</dbReference>